<evidence type="ECO:0000256" key="5">
    <source>
        <dbReference type="ARBA" id="ARBA00022516"/>
    </source>
</evidence>
<dbReference type="InterPro" id="IPR022857">
    <property type="entry name" value="ArnC_tfrase"/>
</dbReference>
<sequence>MLTYPPVKKVSVVIPVYNEQDSLPELLRRTDAACATLGRQYEILLIDDGSSDDSARMLTEAAEAEGSHVVAVLLNRNYGQHSAIMAGFSHVTGDLIITLDADLQNPPEEIPRLVAKADEGYDVVGTVRQNRQDSIFRKTASKMINRLIQRTTGKAMGDYGCMLRAYRRHIIDAMLNCHERSTFIPILANTFARRAVEIPVMHAEREFGDSKYSFMRLINLMYDLVTCLTTTPLRLLSIFGSVIALLGFAFGLLLVVLRLAFGPQWAAEGVFMLFAVLFMFIGAQFVGMGLLGEYIGRIYNDVRARPATLFNVLFASRKRHLKRKIVHESRSLRLSRYGLHRYPVPAGRRV</sequence>
<dbReference type="UniPathway" id="UPA00036">
    <property type="reaction ID" value="UER00495"/>
</dbReference>
<dbReference type="GO" id="GO:0009103">
    <property type="term" value="P:lipopolysaccharide biosynthetic process"/>
    <property type="evidence" value="ECO:0007669"/>
    <property type="project" value="UniProtKB-UniRule"/>
</dbReference>
<keyword evidence="11 18" id="KW-0448">Lipopolysaccharide biosynthesis</keyword>
<dbReference type="CDD" id="cd04187">
    <property type="entry name" value="DPM1_like_bac"/>
    <property type="match status" value="1"/>
</dbReference>
<name>A0A4P0YIA2_KLEPN</name>
<evidence type="ECO:0000256" key="17">
    <source>
        <dbReference type="ARBA" id="ARBA00060679"/>
    </source>
</evidence>
<dbReference type="GO" id="GO:0046677">
    <property type="term" value="P:response to antibiotic"/>
    <property type="evidence" value="ECO:0007669"/>
    <property type="project" value="UniProtKB-KW"/>
</dbReference>
<reference evidence="20" key="1">
    <citation type="submission" date="2019-04" db="EMBL/GenBank/DDBJ databases">
        <authorList>
            <consortium name="Pathogen Informatics"/>
        </authorList>
    </citation>
    <scope>NUCLEOTIDE SEQUENCE</scope>
    <source>
        <strain evidence="20">NCTC9183</strain>
    </source>
</reference>
<evidence type="ECO:0000256" key="4">
    <source>
        <dbReference type="ARBA" id="ARBA00022475"/>
    </source>
</evidence>
<comment type="pathway">
    <text evidence="17 18">Glycolipid biosynthesis; 4-amino-4-deoxy-alpha-L-arabinose undecaprenyl phosphate biosynthesis; 4-amino-4-deoxy-alpha-L-arabinose undecaprenyl phosphate from UDP-4-deoxy-4-formamido-beta-L-arabinose and undecaprenyl phosphate: step 1/2.</text>
</comment>
<keyword evidence="5 18" id="KW-0444">Lipid biosynthesis</keyword>
<comment type="subcellular location">
    <subcellularLocation>
        <location evidence="1">Cell inner membrane</location>
        <topology evidence="1">Multi-pass membrane protein</topology>
    </subcellularLocation>
    <subcellularLocation>
        <location evidence="18">Cell membrane</location>
        <topology evidence="18">Multi-pass membrane protein</topology>
    </subcellularLocation>
</comment>
<evidence type="ECO:0000256" key="13">
    <source>
        <dbReference type="ARBA" id="ARBA00023098"/>
    </source>
</evidence>
<evidence type="ECO:0000256" key="2">
    <source>
        <dbReference type="ARBA" id="ARBA00004756"/>
    </source>
</evidence>
<keyword evidence="14 18" id="KW-0472">Membrane</keyword>
<evidence type="ECO:0000259" key="19">
    <source>
        <dbReference type="Pfam" id="PF00535"/>
    </source>
</evidence>
<dbReference type="InterPro" id="IPR001173">
    <property type="entry name" value="Glyco_trans_2-like"/>
</dbReference>
<feature type="transmembrane region" description="Helical" evidence="18">
    <location>
        <begin position="269"/>
        <end position="291"/>
    </location>
</feature>
<comment type="function">
    <text evidence="18">Catalyzes the transfer of 4-deoxy-4-formamido-L-arabinose from UDP to undecaprenyl phosphate. The modified arabinose is attached to lipid A and is required for resistance to polymyxin and cationic antimicrobial peptides.</text>
</comment>
<evidence type="ECO:0000256" key="7">
    <source>
        <dbReference type="ARBA" id="ARBA00022556"/>
    </source>
</evidence>
<comment type="pathway">
    <text evidence="2 18">Bacterial outer membrane biogenesis; lipopolysaccharide biosynthesis.</text>
</comment>
<dbReference type="EC" id="2.4.2.53" evidence="18"/>
<evidence type="ECO:0000256" key="14">
    <source>
        <dbReference type="ARBA" id="ARBA00023136"/>
    </source>
</evidence>
<keyword evidence="9 18" id="KW-0808">Transferase</keyword>
<accession>A0A4P0YIA2</accession>
<evidence type="ECO:0000256" key="18">
    <source>
        <dbReference type="HAMAP-Rule" id="MF_01164"/>
    </source>
</evidence>
<keyword evidence="15 18" id="KW-0046">Antibiotic resistance</keyword>
<dbReference type="Proteomes" id="UP000507695">
    <property type="component" value="Unassembled WGS sequence"/>
</dbReference>
<proteinExistence type="inferred from homology"/>
<keyword evidence="8 18" id="KW-0328">Glycosyltransferase</keyword>
<keyword evidence="7 18" id="KW-0441">Lipid A biosynthesis</keyword>
<dbReference type="GO" id="GO:0005886">
    <property type="term" value="C:plasma membrane"/>
    <property type="evidence" value="ECO:0007669"/>
    <property type="project" value="UniProtKB-SubCell"/>
</dbReference>
<dbReference type="UniPathway" id="UPA00030"/>
<keyword evidence="12 18" id="KW-1133">Transmembrane helix</keyword>
<organism evidence="20">
    <name type="scientific">Klebsiella pneumoniae</name>
    <dbReference type="NCBI Taxonomy" id="573"/>
    <lineage>
        <taxon>Bacteria</taxon>
        <taxon>Pseudomonadati</taxon>
        <taxon>Pseudomonadota</taxon>
        <taxon>Gammaproteobacteria</taxon>
        <taxon>Enterobacterales</taxon>
        <taxon>Enterobacteriaceae</taxon>
        <taxon>Klebsiella/Raoultella group</taxon>
        <taxon>Klebsiella</taxon>
        <taxon>Klebsiella pneumoniae complex</taxon>
    </lineage>
</organism>
<evidence type="ECO:0000256" key="10">
    <source>
        <dbReference type="ARBA" id="ARBA00022692"/>
    </source>
</evidence>
<feature type="domain" description="Glycosyltransferase 2-like" evidence="19">
    <location>
        <begin position="11"/>
        <end position="172"/>
    </location>
</feature>
<keyword evidence="6" id="KW-0997">Cell inner membrane</keyword>
<protein>
    <recommendedName>
        <fullName evidence="18">Undecaprenyl-phosphate 4-deoxy-4-formamido-L-arabinose transferase</fullName>
        <ecNumber evidence="18">2.4.2.53</ecNumber>
    </recommendedName>
    <alternativeName>
        <fullName evidence="18">Undecaprenyl-phosphate Ara4FN transferase</fullName>
        <shortName evidence="18">Ara4FN transferase</shortName>
    </alternativeName>
</protein>
<dbReference type="PANTHER" id="PTHR48090">
    <property type="entry name" value="UNDECAPRENYL-PHOSPHATE 4-DEOXY-4-FORMAMIDO-L-ARABINOSE TRANSFERASE-RELATED"/>
    <property type="match status" value="1"/>
</dbReference>
<dbReference type="InterPro" id="IPR029044">
    <property type="entry name" value="Nucleotide-diphossugar_trans"/>
</dbReference>
<evidence type="ECO:0000256" key="6">
    <source>
        <dbReference type="ARBA" id="ARBA00022519"/>
    </source>
</evidence>
<evidence type="ECO:0000256" key="3">
    <source>
        <dbReference type="ARBA" id="ARBA00006739"/>
    </source>
</evidence>
<keyword evidence="10 18" id="KW-0812">Transmembrane</keyword>
<dbReference type="PANTHER" id="PTHR48090:SF3">
    <property type="entry name" value="UNDECAPRENYL-PHOSPHATE 4-DEOXY-4-FORMAMIDO-L-ARABINOSE TRANSFERASE"/>
    <property type="match status" value="1"/>
</dbReference>
<dbReference type="AlphaFoldDB" id="A0A4P0YIA2"/>
<dbReference type="EMBL" id="CABDVL010000003">
    <property type="protein sequence ID" value="VTM60007.1"/>
    <property type="molecule type" value="Genomic_DNA"/>
</dbReference>
<dbReference type="NCBIfam" id="NF007986">
    <property type="entry name" value="PRK10714.1"/>
    <property type="match status" value="1"/>
</dbReference>
<evidence type="ECO:0000256" key="8">
    <source>
        <dbReference type="ARBA" id="ARBA00022676"/>
    </source>
</evidence>
<keyword evidence="13 18" id="KW-0443">Lipid metabolism</keyword>
<evidence type="ECO:0000256" key="1">
    <source>
        <dbReference type="ARBA" id="ARBA00004429"/>
    </source>
</evidence>
<dbReference type="FunFam" id="3.90.550.10:FF:000019">
    <property type="entry name" value="Undecaprenyl-phosphate 4-deoxy-4-formamido-L-arabinose transferase"/>
    <property type="match status" value="1"/>
</dbReference>
<evidence type="ECO:0000256" key="12">
    <source>
        <dbReference type="ARBA" id="ARBA00022989"/>
    </source>
</evidence>
<gene>
    <name evidence="18 20" type="primary">arnC</name>
    <name evidence="20" type="ORF">NCTC9183_06643</name>
</gene>
<comment type="similarity">
    <text evidence="3 18">Belongs to the glycosyltransferase 2 family.</text>
</comment>
<dbReference type="GO" id="GO:0036108">
    <property type="term" value="P:4-amino-4-deoxy-alpha-L-arabinopyranosyl undecaprenyl phosphate biosynthetic process"/>
    <property type="evidence" value="ECO:0007669"/>
    <property type="project" value="UniProtKB-UniRule"/>
</dbReference>
<dbReference type="SUPFAM" id="SSF53448">
    <property type="entry name" value="Nucleotide-diphospho-sugar transferases"/>
    <property type="match status" value="1"/>
</dbReference>
<dbReference type="GO" id="GO:0009245">
    <property type="term" value="P:lipid A biosynthetic process"/>
    <property type="evidence" value="ECO:0007669"/>
    <property type="project" value="UniProtKB-UniRule"/>
</dbReference>
<evidence type="ECO:0000256" key="15">
    <source>
        <dbReference type="ARBA" id="ARBA00023251"/>
    </source>
</evidence>
<keyword evidence="4 18" id="KW-1003">Cell membrane</keyword>
<dbReference type="InterPro" id="IPR050256">
    <property type="entry name" value="Glycosyltransferase_2"/>
</dbReference>
<comment type="catalytic activity">
    <reaction evidence="16 18">
        <text>UDP-4-deoxy-4-formamido-beta-L-arabinose + di-trans,octa-cis-undecaprenyl phosphate = 4-deoxy-4-formamido-alpha-L-arabinopyranosyl di-trans,octa-cis-undecaprenyl phosphate + UDP</text>
        <dbReference type="Rhea" id="RHEA:27722"/>
        <dbReference type="ChEBI" id="CHEBI:58223"/>
        <dbReference type="ChEBI" id="CHEBI:58709"/>
        <dbReference type="ChEBI" id="CHEBI:58909"/>
        <dbReference type="ChEBI" id="CHEBI:60392"/>
        <dbReference type="EC" id="2.4.2.53"/>
    </reaction>
</comment>
<evidence type="ECO:0000313" key="20">
    <source>
        <dbReference type="EMBL" id="VTM60007.1"/>
    </source>
</evidence>
<dbReference type="Pfam" id="PF00535">
    <property type="entry name" value="Glycos_transf_2"/>
    <property type="match status" value="1"/>
</dbReference>
<evidence type="ECO:0000256" key="16">
    <source>
        <dbReference type="ARBA" id="ARBA00052993"/>
    </source>
</evidence>
<feature type="transmembrane region" description="Helical" evidence="18">
    <location>
        <begin position="235"/>
        <end position="257"/>
    </location>
</feature>
<dbReference type="HAMAP" id="MF_01164">
    <property type="entry name" value="ArnC_transfer"/>
    <property type="match status" value="1"/>
</dbReference>
<dbReference type="GO" id="GO:0016780">
    <property type="term" value="F:phosphotransferase activity, for other substituted phosphate groups"/>
    <property type="evidence" value="ECO:0007669"/>
    <property type="project" value="UniProtKB-UniRule"/>
</dbReference>
<evidence type="ECO:0000256" key="11">
    <source>
        <dbReference type="ARBA" id="ARBA00022985"/>
    </source>
</evidence>
<dbReference type="GO" id="GO:0099621">
    <property type="term" value="F:undecaprenyl-phosphate 4-deoxy-4-formamido-L-arabinose transferase activity"/>
    <property type="evidence" value="ECO:0007669"/>
    <property type="project" value="UniProtKB-EC"/>
</dbReference>
<dbReference type="Gene3D" id="3.90.550.10">
    <property type="entry name" value="Spore Coat Polysaccharide Biosynthesis Protein SpsA, Chain A"/>
    <property type="match status" value="1"/>
</dbReference>
<evidence type="ECO:0000256" key="9">
    <source>
        <dbReference type="ARBA" id="ARBA00022679"/>
    </source>
</evidence>